<dbReference type="AlphaFoldDB" id="A0AAP0INJ3"/>
<keyword evidence="3" id="KW-1185">Reference proteome</keyword>
<accession>A0AAP0INJ3</accession>
<protein>
    <submittedName>
        <fullName evidence="2">Uncharacterized protein</fullName>
    </submittedName>
</protein>
<feature type="compositionally biased region" description="Basic residues" evidence="1">
    <location>
        <begin position="86"/>
        <end position="96"/>
    </location>
</feature>
<dbReference type="EMBL" id="JBBNAG010000007">
    <property type="protein sequence ID" value="KAK9118804.1"/>
    <property type="molecule type" value="Genomic_DNA"/>
</dbReference>
<evidence type="ECO:0000313" key="2">
    <source>
        <dbReference type="EMBL" id="KAK9118804.1"/>
    </source>
</evidence>
<sequence>MSDTPKVNKPHLHRVVAISSKSRDPTGRQRAAAPFIPPRRRRYRVAAAASPALSPAAHRRRRNPPAPPPPLTGAAADRSPAPPPTARRRRSRARHCCRSDALVRPSAPLIRELAAAAVRSPPISPPCWQRSPRGAATLLLARSRCSTPPRRDVRGWPPISSDLLCRRPAGALPTAGLRAALLASLLRAITAIHATARRPDLPLRCAAPEAVVAVASGSSSQELRPPPSAPPPSLLSSSLRPISLS</sequence>
<organism evidence="2 3">
    <name type="scientific">Stephania cephalantha</name>
    <dbReference type="NCBI Taxonomy" id="152367"/>
    <lineage>
        <taxon>Eukaryota</taxon>
        <taxon>Viridiplantae</taxon>
        <taxon>Streptophyta</taxon>
        <taxon>Embryophyta</taxon>
        <taxon>Tracheophyta</taxon>
        <taxon>Spermatophyta</taxon>
        <taxon>Magnoliopsida</taxon>
        <taxon>Ranunculales</taxon>
        <taxon>Menispermaceae</taxon>
        <taxon>Menispermoideae</taxon>
        <taxon>Cissampelideae</taxon>
        <taxon>Stephania</taxon>
    </lineage>
</organism>
<evidence type="ECO:0000313" key="3">
    <source>
        <dbReference type="Proteomes" id="UP001419268"/>
    </source>
</evidence>
<name>A0AAP0INJ3_9MAGN</name>
<feature type="compositionally biased region" description="Low complexity" evidence="1">
    <location>
        <begin position="234"/>
        <end position="245"/>
    </location>
</feature>
<feature type="compositionally biased region" description="Low complexity" evidence="1">
    <location>
        <begin position="45"/>
        <end position="56"/>
    </location>
</feature>
<evidence type="ECO:0000256" key="1">
    <source>
        <dbReference type="SAM" id="MobiDB-lite"/>
    </source>
</evidence>
<dbReference type="Proteomes" id="UP001419268">
    <property type="component" value="Unassembled WGS sequence"/>
</dbReference>
<feature type="compositionally biased region" description="Pro residues" evidence="1">
    <location>
        <begin position="224"/>
        <end position="233"/>
    </location>
</feature>
<comment type="caution">
    <text evidence="2">The sequence shown here is derived from an EMBL/GenBank/DDBJ whole genome shotgun (WGS) entry which is preliminary data.</text>
</comment>
<feature type="region of interest" description="Disordered" evidence="1">
    <location>
        <begin position="1"/>
        <end position="97"/>
    </location>
</feature>
<feature type="region of interest" description="Disordered" evidence="1">
    <location>
        <begin position="216"/>
        <end position="245"/>
    </location>
</feature>
<proteinExistence type="predicted"/>
<gene>
    <name evidence="2" type="ORF">Scep_016897</name>
</gene>
<reference evidence="2 3" key="1">
    <citation type="submission" date="2024-01" db="EMBL/GenBank/DDBJ databases">
        <title>Genome assemblies of Stephania.</title>
        <authorList>
            <person name="Yang L."/>
        </authorList>
    </citation>
    <scope>NUCLEOTIDE SEQUENCE [LARGE SCALE GENOMIC DNA]</scope>
    <source>
        <strain evidence="2">JXDWG</strain>
        <tissue evidence="2">Leaf</tissue>
    </source>
</reference>